<accession>A0A0E3BER0</accession>
<dbReference type="EMBL" id="AWTN01000095">
    <property type="protein sequence ID" value="KGG90580.1"/>
    <property type="molecule type" value="Genomic_DNA"/>
</dbReference>
<dbReference type="Gene3D" id="3.90.1150.200">
    <property type="match status" value="1"/>
</dbReference>
<dbReference type="SUPFAM" id="SSF159888">
    <property type="entry name" value="YdhG-like"/>
    <property type="match status" value="1"/>
</dbReference>
<organism evidence="2 3">
    <name type="scientific">Comamonas thiooxydans</name>
    <dbReference type="NCBI Taxonomy" id="363952"/>
    <lineage>
        <taxon>Bacteria</taxon>
        <taxon>Pseudomonadati</taxon>
        <taxon>Pseudomonadota</taxon>
        <taxon>Betaproteobacteria</taxon>
        <taxon>Burkholderiales</taxon>
        <taxon>Comamonadaceae</taxon>
        <taxon>Comamonas</taxon>
    </lineage>
</organism>
<proteinExistence type="predicted"/>
<evidence type="ECO:0000313" key="2">
    <source>
        <dbReference type="EMBL" id="KGG90580.1"/>
    </source>
</evidence>
<dbReference type="Pfam" id="PF08818">
    <property type="entry name" value="DUF1801"/>
    <property type="match status" value="1"/>
</dbReference>
<evidence type="ECO:0000259" key="1">
    <source>
        <dbReference type="Pfam" id="PF08818"/>
    </source>
</evidence>
<reference evidence="2 3" key="1">
    <citation type="submission" date="2013-09" db="EMBL/GenBank/DDBJ databases">
        <title>High correlation between genotypes and phenotypes of environmental bacteria Comamonas testosteroni strains.</title>
        <authorList>
            <person name="Liu L."/>
            <person name="Zhu W."/>
            <person name="Xia X."/>
            <person name="Xu B."/>
            <person name="Luo M."/>
            <person name="Wang G."/>
        </authorList>
    </citation>
    <scope>NUCLEOTIDE SEQUENCE [LARGE SCALE GENOMIC DNA]</scope>
    <source>
        <strain evidence="2 3">JL14</strain>
    </source>
</reference>
<comment type="caution">
    <text evidence="2">The sequence shown here is derived from an EMBL/GenBank/DDBJ whole genome shotgun (WGS) entry which is preliminary data.</text>
</comment>
<sequence length="153" mass="15853">MTALPPMPAPSAESVSGPEASALIDARIAGLDDWRGATLARVRALIREALPAVVEELKWRGTPVWSQDGILCTGETYKAVVKLTFAHGAALADPAGLFNASLEGATRRAIDLHVGDALDAAAFQALVQAAAQRNAQARSARKSASQAKAKSPG</sequence>
<evidence type="ECO:0000313" key="3">
    <source>
        <dbReference type="Proteomes" id="UP000029567"/>
    </source>
</evidence>
<feature type="domain" description="YdhG-like" evidence="1">
    <location>
        <begin position="36"/>
        <end position="130"/>
    </location>
</feature>
<gene>
    <name evidence="2" type="ORF">P245_14720</name>
</gene>
<name>A0A0E3BER0_9BURK</name>
<dbReference type="Proteomes" id="UP000029567">
    <property type="component" value="Unassembled WGS sequence"/>
</dbReference>
<dbReference type="AlphaFoldDB" id="A0A0E3BER0"/>
<protein>
    <recommendedName>
        <fullName evidence="1">YdhG-like domain-containing protein</fullName>
    </recommendedName>
</protein>
<dbReference type="InterPro" id="IPR014922">
    <property type="entry name" value="YdhG-like"/>
</dbReference>
<accession>A0A176TRX4</accession>
<dbReference type="RefSeq" id="WP_034380093.1">
    <property type="nucleotide sequence ID" value="NZ_AWTN01000095.1"/>
</dbReference>